<feature type="transmembrane region" description="Helical" evidence="1">
    <location>
        <begin position="7"/>
        <end position="23"/>
    </location>
</feature>
<dbReference type="AlphaFoldDB" id="A0A0U1P5X3"/>
<dbReference type="EMBL" id="DF196819">
    <property type="protein sequence ID" value="GAD29784.1"/>
    <property type="molecule type" value="Genomic_DNA"/>
</dbReference>
<sequence>MKKIAQCTGIIFIVGLFYVYLFQPNKDVYISPSFNKVESNMNTTSLDITSGEVAEIPYNFKQMIRDETPSNNFDIYVAEDNIEGNPQLHGIYQPLPKTSLVNINLRTGEELWHYRPNLLNDVIKEQGVTVLPKESIVEFNEFLLTDLKIGDSLFLTLPSGLEQQIVIAKIDIITDKVTAWDLQNTQQQHIGKITKIDYLTEGSFITDNNEEYHLRTVNLKGWITTKNHLISNNNEAVKNNSNAFLHLIE</sequence>
<gene>
    <name evidence="2" type="ORF">PLEI_1437</name>
</gene>
<evidence type="ECO:0000256" key="1">
    <source>
        <dbReference type="SAM" id="Phobius"/>
    </source>
</evidence>
<name>A0A0U1P5X3_PHOLE</name>
<keyword evidence="1" id="KW-0812">Transmembrane</keyword>
<accession>A0A0U1P5X3</accession>
<dbReference type="eggNOG" id="ENOG5031N45">
    <property type="taxonomic scope" value="Bacteria"/>
</dbReference>
<evidence type="ECO:0000313" key="3">
    <source>
        <dbReference type="Proteomes" id="UP000030675"/>
    </source>
</evidence>
<keyword evidence="1" id="KW-0472">Membrane</keyword>
<keyword evidence="1" id="KW-1133">Transmembrane helix</keyword>
<proteinExistence type="predicted"/>
<dbReference type="RefSeq" id="WP_023932304.1">
    <property type="nucleotide sequence ID" value="NZ_DF196819.1"/>
</dbReference>
<dbReference type="HOGENOM" id="CLU_1114979_0_0_6"/>
<reference evidence="3" key="1">
    <citation type="submission" date="2012-12" db="EMBL/GenBank/DDBJ databases">
        <title>Genome Sequence of Photobacterium leiognathi lrivu.4.1.</title>
        <authorList>
            <person name="Urbanczyk H."/>
            <person name="Ogura Y."/>
            <person name="Hayashi T."/>
            <person name="Dunlap P.V."/>
        </authorList>
    </citation>
    <scope>NUCLEOTIDE SEQUENCE [LARGE SCALE GENOMIC DNA]</scope>
    <source>
        <strain evidence="3">lrivu.4.1</strain>
    </source>
</reference>
<dbReference type="Proteomes" id="UP000030675">
    <property type="component" value="Unassembled WGS sequence"/>
</dbReference>
<organism evidence="2 3">
    <name type="scientific">Photobacterium leiognathi lrivu.4.1</name>
    <dbReference type="NCBI Taxonomy" id="1248232"/>
    <lineage>
        <taxon>Bacteria</taxon>
        <taxon>Pseudomonadati</taxon>
        <taxon>Pseudomonadota</taxon>
        <taxon>Gammaproteobacteria</taxon>
        <taxon>Vibrionales</taxon>
        <taxon>Vibrionaceae</taxon>
        <taxon>Photobacterium</taxon>
    </lineage>
</organism>
<protein>
    <submittedName>
        <fullName evidence="2">Uncharacterized protein</fullName>
    </submittedName>
</protein>
<evidence type="ECO:0000313" key="2">
    <source>
        <dbReference type="EMBL" id="GAD29784.1"/>
    </source>
</evidence>